<dbReference type="OrthoDB" id="429991at2759"/>
<dbReference type="PANTHER" id="PTHR21580">
    <property type="entry name" value="SHIPPO-1-RELATED"/>
    <property type="match status" value="1"/>
</dbReference>
<evidence type="ECO:0000313" key="2">
    <source>
        <dbReference type="Proteomes" id="UP000694866"/>
    </source>
</evidence>
<sequence>MAQKGQTKKSKKANVKANEEQKSTKTSGGICALQGPGPRYKLKPVLGFKDHCSSKYRNPAFSMLGKTLKANLGSRGPGPKYRLQFPPAGGFSFGIVLKDQRRDHFPGPYFIPPVAPTPAFSMKWRTKEREKAITPGPHGLPRDLNGPAFSMGLCLPSVKIGSVPGPGAIKLDIVKPRAPAYSFPFRPKTKRGLCTPGPYGPVNLNKAPAFSFGVKHHPCAPPYITECDQAC</sequence>
<accession>A0A9R1SWI8</accession>
<dbReference type="PANTHER" id="PTHR21580:SF28">
    <property type="entry name" value="BOREALIN N-TERMINAL DOMAIN-CONTAINING PROTEIN-RELATED"/>
    <property type="match status" value="1"/>
</dbReference>
<dbReference type="KEGG" id="fas:105263740"/>
<keyword evidence="2" id="KW-1185">Reference proteome</keyword>
<proteinExistence type="predicted"/>
<evidence type="ECO:0000256" key="1">
    <source>
        <dbReference type="SAM" id="MobiDB-lite"/>
    </source>
</evidence>
<protein>
    <submittedName>
        <fullName evidence="3">Outer dense fiber protein 3-like</fullName>
    </submittedName>
</protein>
<feature type="region of interest" description="Disordered" evidence="1">
    <location>
        <begin position="1"/>
        <end position="33"/>
    </location>
</feature>
<dbReference type="AlphaFoldDB" id="A0A9R1SWI8"/>
<dbReference type="RefSeq" id="XP_011298438.1">
    <property type="nucleotide sequence ID" value="XM_011300136.1"/>
</dbReference>
<evidence type="ECO:0000313" key="3">
    <source>
        <dbReference type="RefSeq" id="XP_011298438.1"/>
    </source>
</evidence>
<organism evidence="2 3">
    <name type="scientific">Fopius arisanus</name>
    <dbReference type="NCBI Taxonomy" id="64838"/>
    <lineage>
        <taxon>Eukaryota</taxon>
        <taxon>Metazoa</taxon>
        <taxon>Ecdysozoa</taxon>
        <taxon>Arthropoda</taxon>
        <taxon>Hexapoda</taxon>
        <taxon>Insecta</taxon>
        <taxon>Pterygota</taxon>
        <taxon>Neoptera</taxon>
        <taxon>Endopterygota</taxon>
        <taxon>Hymenoptera</taxon>
        <taxon>Apocrita</taxon>
        <taxon>Ichneumonoidea</taxon>
        <taxon>Braconidae</taxon>
        <taxon>Opiinae</taxon>
        <taxon>Fopius</taxon>
    </lineage>
</organism>
<name>A0A9R1SWI8_9HYME</name>
<dbReference type="Proteomes" id="UP000694866">
    <property type="component" value="Unplaced"/>
</dbReference>
<dbReference type="InterPro" id="IPR051291">
    <property type="entry name" value="CIMAP"/>
</dbReference>
<feature type="compositionally biased region" description="Basic residues" evidence="1">
    <location>
        <begin position="1"/>
        <end position="14"/>
    </location>
</feature>
<dbReference type="GeneID" id="105263740"/>
<gene>
    <name evidence="3" type="primary">LOC105263740</name>
</gene>
<reference evidence="3" key="1">
    <citation type="submission" date="2025-08" db="UniProtKB">
        <authorList>
            <consortium name="RefSeq"/>
        </authorList>
    </citation>
    <scope>IDENTIFICATION</scope>
    <source>
        <strain evidence="3">USDA-PBARC FA_bdor</strain>
        <tissue evidence="3">Whole organism</tissue>
    </source>
</reference>